<proteinExistence type="predicted"/>
<accession>A0ABP7J625</accession>
<keyword evidence="2" id="KW-1185">Reference proteome</keyword>
<gene>
    <name evidence="1" type="ORF">GCM10022242_40520</name>
</gene>
<dbReference type="EMBL" id="BAABAH010000022">
    <property type="protein sequence ID" value="GAA3835480.1"/>
    <property type="molecule type" value="Genomic_DNA"/>
</dbReference>
<sequence length="58" mass="6095">MIFDLDWSAAGKAVASGSGRSRTGSTRCSYNLLPAYPGAPRYGQGQAVYDHFTQVGPG</sequence>
<reference evidence="2" key="1">
    <citation type="journal article" date="2019" name="Int. J. Syst. Evol. Microbiol.">
        <title>The Global Catalogue of Microorganisms (GCM) 10K type strain sequencing project: providing services to taxonomists for standard genome sequencing and annotation.</title>
        <authorList>
            <consortium name="The Broad Institute Genomics Platform"/>
            <consortium name="The Broad Institute Genome Sequencing Center for Infectious Disease"/>
            <person name="Wu L."/>
            <person name="Ma J."/>
        </authorList>
    </citation>
    <scope>NUCLEOTIDE SEQUENCE [LARGE SCALE GENOMIC DNA]</scope>
    <source>
        <strain evidence="2">JCM 16953</strain>
    </source>
</reference>
<evidence type="ECO:0000313" key="1">
    <source>
        <dbReference type="EMBL" id="GAA3835480.1"/>
    </source>
</evidence>
<comment type="caution">
    <text evidence="1">The sequence shown here is derived from an EMBL/GenBank/DDBJ whole genome shotgun (WGS) entry which is preliminary data.</text>
</comment>
<evidence type="ECO:0000313" key="2">
    <source>
        <dbReference type="Proteomes" id="UP001501821"/>
    </source>
</evidence>
<dbReference type="RefSeq" id="WP_344778911.1">
    <property type="nucleotide sequence ID" value="NZ_BAABAH010000022.1"/>
</dbReference>
<organism evidence="1 2">
    <name type="scientific">Nocardioides panacisoli</name>
    <dbReference type="NCBI Taxonomy" id="627624"/>
    <lineage>
        <taxon>Bacteria</taxon>
        <taxon>Bacillati</taxon>
        <taxon>Actinomycetota</taxon>
        <taxon>Actinomycetes</taxon>
        <taxon>Propionibacteriales</taxon>
        <taxon>Nocardioidaceae</taxon>
        <taxon>Nocardioides</taxon>
    </lineage>
</organism>
<dbReference type="Proteomes" id="UP001501821">
    <property type="component" value="Unassembled WGS sequence"/>
</dbReference>
<name>A0ABP7J625_9ACTN</name>
<protein>
    <submittedName>
        <fullName evidence="1">Uncharacterized protein</fullName>
    </submittedName>
</protein>